<reference evidence="2 3" key="2">
    <citation type="submission" date="2018-01" db="EMBL/GenBank/DDBJ databases">
        <title>Genomic study of Klebsiella pneumoniae.</title>
        <authorList>
            <person name="Yang Y."/>
            <person name="Bicalho R."/>
        </authorList>
    </citation>
    <scope>NUCLEOTIDE SEQUENCE [LARGE SCALE GENOMIC DNA]</scope>
    <source>
        <strain evidence="2 3">A10</strain>
    </source>
</reference>
<reference evidence="2 3" key="1">
    <citation type="submission" date="2017-11" db="EMBL/GenBank/DDBJ databases">
        <authorList>
            <person name="Han C.G."/>
        </authorList>
    </citation>
    <scope>NUCLEOTIDE SEQUENCE [LARGE SCALE GENOMIC DNA]</scope>
    <source>
        <strain evidence="2 3">A10</strain>
    </source>
</reference>
<evidence type="ECO:0000313" key="2">
    <source>
        <dbReference type="EMBL" id="PLO68040.1"/>
    </source>
</evidence>
<gene>
    <name evidence="2" type="ORF">CWN49_17380</name>
</gene>
<proteinExistence type="predicted"/>
<sequence>MRCYAKSFALHRGGKDANPQALTSVSDWGAHPQPTKR</sequence>
<protein>
    <submittedName>
        <fullName evidence="2">Addiction module toxin RelE</fullName>
    </submittedName>
</protein>
<dbReference type="AlphaFoldDB" id="A0A249WRE7"/>
<dbReference type="Proteomes" id="UP000234667">
    <property type="component" value="Unassembled WGS sequence"/>
</dbReference>
<evidence type="ECO:0000256" key="1">
    <source>
        <dbReference type="SAM" id="MobiDB-lite"/>
    </source>
</evidence>
<organism evidence="2 3">
    <name type="scientific">Klebsiella michiganensis</name>
    <dbReference type="NCBI Taxonomy" id="1134687"/>
    <lineage>
        <taxon>Bacteria</taxon>
        <taxon>Pseudomonadati</taxon>
        <taxon>Pseudomonadota</taxon>
        <taxon>Gammaproteobacteria</taxon>
        <taxon>Enterobacterales</taxon>
        <taxon>Enterobacteriaceae</taxon>
        <taxon>Klebsiella/Raoultella group</taxon>
        <taxon>Klebsiella</taxon>
    </lineage>
</organism>
<feature type="region of interest" description="Disordered" evidence="1">
    <location>
        <begin position="14"/>
        <end position="37"/>
    </location>
</feature>
<comment type="caution">
    <text evidence="2">The sequence shown here is derived from an EMBL/GenBank/DDBJ whole genome shotgun (WGS) entry which is preliminary data.</text>
</comment>
<accession>A0A249WRE7</accession>
<evidence type="ECO:0000313" key="3">
    <source>
        <dbReference type="Proteomes" id="UP000234667"/>
    </source>
</evidence>
<name>A0A249WRE7_9ENTR</name>
<dbReference type="EMBL" id="PIDR01000543">
    <property type="protein sequence ID" value="PLO68040.1"/>
    <property type="molecule type" value="Genomic_DNA"/>
</dbReference>